<comment type="caution">
    <text evidence="1">The sequence shown here is derived from an EMBL/GenBank/DDBJ whole genome shotgun (WGS) entry which is preliminary data.</text>
</comment>
<dbReference type="Gene3D" id="3.30.1330.40">
    <property type="entry name" value="RutC-like"/>
    <property type="match status" value="1"/>
</dbReference>
<gene>
    <name evidence="1" type="ORF">DB31_2011</name>
</gene>
<evidence type="ECO:0000313" key="2">
    <source>
        <dbReference type="Proteomes" id="UP000028725"/>
    </source>
</evidence>
<sequence length="115" mass="12554">MGYSRAVRVGPFVSVTGTTATDASGKVIGEGDIYAQAVQALRNIQTALEALGARMEDVVRTRMYVTDISRWQEVGKAHHEFFATILPATSMVEVSRLIDPVMLVEIEADAICPER</sequence>
<keyword evidence="2" id="KW-1185">Reference proteome</keyword>
<name>A0A085W954_9BACT</name>
<protein>
    <submittedName>
        <fullName evidence="1">Putative translation initiation inhibitor, yjgF family protein</fullName>
    </submittedName>
</protein>
<dbReference type="PANTHER" id="PTHR43857:SF1">
    <property type="entry name" value="YJGH FAMILY PROTEIN"/>
    <property type="match status" value="1"/>
</dbReference>
<accession>A0A085W954</accession>
<reference evidence="1 2" key="1">
    <citation type="submission" date="2014-04" db="EMBL/GenBank/DDBJ databases">
        <title>Genome assembly of Hyalangium minutum DSM 14724.</title>
        <authorList>
            <person name="Sharma G."/>
            <person name="Subramanian S."/>
        </authorList>
    </citation>
    <scope>NUCLEOTIDE SEQUENCE [LARGE SCALE GENOMIC DNA]</scope>
    <source>
        <strain evidence="1 2">DSM 14724</strain>
    </source>
</reference>
<dbReference type="Proteomes" id="UP000028725">
    <property type="component" value="Unassembled WGS sequence"/>
</dbReference>
<dbReference type="EMBL" id="JMCB01000014">
    <property type="protein sequence ID" value="KFE64217.1"/>
    <property type="molecule type" value="Genomic_DNA"/>
</dbReference>
<dbReference type="Pfam" id="PF01042">
    <property type="entry name" value="Ribonuc_L-PSP"/>
    <property type="match status" value="1"/>
</dbReference>
<evidence type="ECO:0000313" key="1">
    <source>
        <dbReference type="EMBL" id="KFE64217.1"/>
    </source>
</evidence>
<dbReference type="InterPro" id="IPR006175">
    <property type="entry name" value="YjgF/YER057c/UK114"/>
</dbReference>
<dbReference type="STRING" id="394096.DB31_2011"/>
<dbReference type="PANTHER" id="PTHR43857">
    <property type="entry name" value="BLR7761 PROTEIN"/>
    <property type="match status" value="1"/>
</dbReference>
<dbReference type="SUPFAM" id="SSF55298">
    <property type="entry name" value="YjgF-like"/>
    <property type="match status" value="1"/>
</dbReference>
<proteinExistence type="predicted"/>
<dbReference type="InterPro" id="IPR035959">
    <property type="entry name" value="RutC-like_sf"/>
</dbReference>
<organism evidence="1 2">
    <name type="scientific">Hyalangium minutum</name>
    <dbReference type="NCBI Taxonomy" id="394096"/>
    <lineage>
        <taxon>Bacteria</taxon>
        <taxon>Pseudomonadati</taxon>
        <taxon>Myxococcota</taxon>
        <taxon>Myxococcia</taxon>
        <taxon>Myxococcales</taxon>
        <taxon>Cystobacterineae</taxon>
        <taxon>Archangiaceae</taxon>
        <taxon>Hyalangium</taxon>
    </lineage>
</organism>
<dbReference type="PATRIC" id="fig|394096.3.peg.6347"/>
<dbReference type="AlphaFoldDB" id="A0A085W954"/>
<dbReference type="CDD" id="cd06154">
    <property type="entry name" value="YjgF_YER057c_UK114_like_6"/>
    <property type="match status" value="1"/>
</dbReference>